<keyword evidence="1" id="KW-0175">Coiled coil</keyword>
<reference evidence="2 3" key="1">
    <citation type="submission" date="2024-01" db="EMBL/GenBank/DDBJ databases">
        <title>The complete chloroplast genome sequence of Lithospermum erythrorhizon: insights into the phylogenetic relationship among Boraginaceae species and the maternal lineages of purple gromwells.</title>
        <authorList>
            <person name="Okada T."/>
            <person name="Watanabe K."/>
        </authorList>
    </citation>
    <scope>NUCLEOTIDE SEQUENCE [LARGE SCALE GENOMIC DNA]</scope>
</reference>
<name>A0AAV3P511_LITER</name>
<evidence type="ECO:0000313" key="3">
    <source>
        <dbReference type="Proteomes" id="UP001454036"/>
    </source>
</evidence>
<evidence type="ECO:0000313" key="2">
    <source>
        <dbReference type="EMBL" id="GAA0146207.1"/>
    </source>
</evidence>
<sequence>MREGVWQTVCLTFGPLKQEAKGLPIPSAEDMDLVGKLRGALPQGVNKRPWYIFCDEAILVVVGLVYDKVFSSQDKGKPPTWDEISNIVASAEPELVDLDDMLMDRPSLFTRSQAHEVHPTARVVDTPANVVTLDSSTTISDRGVERQRETDTDRLSLQQELNIPFPTPIQQTALKEKAVNGAFLLVRRANHLALDDNSLRYKVEGMKKTIAFKNNLNNGLDNECKDQKAKLEEEAKQKETFRVCNDELERAKADEANKASEVLAQAKRDDEVALTSTAAKADTARIQFANSTLRSFLSSPAYEKKVGS</sequence>
<proteinExistence type="predicted"/>
<dbReference type="AlphaFoldDB" id="A0AAV3P511"/>
<organism evidence="2 3">
    <name type="scientific">Lithospermum erythrorhizon</name>
    <name type="common">Purple gromwell</name>
    <name type="synonym">Lithospermum officinale var. erythrorhizon</name>
    <dbReference type="NCBI Taxonomy" id="34254"/>
    <lineage>
        <taxon>Eukaryota</taxon>
        <taxon>Viridiplantae</taxon>
        <taxon>Streptophyta</taxon>
        <taxon>Embryophyta</taxon>
        <taxon>Tracheophyta</taxon>
        <taxon>Spermatophyta</taxon>
        <taxon>Magnoliopsida</taxon>
        <taxon>eudicotyledons</taxon>
        <taxon>Gunneridae</taxon>
        <taxon>Pentapetalae</taxon>
        <taxon>asterids</taxon>
        <taxon>lamiids</taxon>
        <taxon>Boraginales</taxon>
        <taxon>Boraginaceae</taxon>
        <taxon>Boraginoideae</taxon>
        <taxon>Lithospermeae</taxon>
        <taxon>Lithospermum</taxon>
    </lineage>
</organism>
<gene>
    <name evidence="2" type="ORF">LIER_06216</name>
</gene>
<evidence type="ECO:0000256" key="1">
    <source>
        <dbReference type="SAM" id="Coils"/>
    </source>
</evidence>
<protein>
    <submittedName>
        <fullName evidence="2">Uncharacterized protein</fullName>
    </submittedName>
</protein>
<comment type="caution">
    <text evidence="2">The sequence shown here is derived from an EMBL/GenBank/DDBJ whole genome shotgun (WGS) entry which is preliminary data.</text>
</comment>
<accession>A0AAV3P511</accession>
<keyword evidence="3" id="KW-1185">Reference proteome</keyword>
<dbReference type="EMBL" id="BAABME010000893">
    <property type="protein sequence ID" value="GAA0146207.1"/>
    <property type="molecule type" value="Genomic_DNA"/>
</dbReference>
<dbReference type="Proteomes" id="UP001454036">
    <property type="component" value="Unassembled WGS sequence"/>
</dbReference>
<feature type="coiled-coil region" evidence="1">
    <location>
        <begin position="217"/>
        <end position="265"/>
    </location>
</feature>